<evidence type="ECO:0000256" key="1">
    <source>
        <dbReference type="SAM" id="MobiDB-lite"/>
    </source>
</evidence>
<dbReference type="Proteomes" id="UP001175000">
    <property type="component" value="Unassembled WGS sequence"/>
</dbReference>
<keyword evidence="3" id="KW-1185">Reference proteome</keyword>
<evidence type="ECO:0000313" key="3">
    <source>
        <dbReference type="Proteomes" id="UP001175000"/>
    </source>
</evidence>
<protein>
    <submittedName>
        <fullName evidence="2">Uncharacterized protein</fullName>
    </submittedName>
</protein>
<reference evidence="2" key="1">
    <citation type="submission" date="2023-06" db="EMBL/GenBank/DDBJ databases">
        <title>Genome-scale phylogeny and comparative genomics of the fungal order Sordariales.</title>
        <authorList>
            <consortium name="Lawrence Berkeley National Laboratory"/>
            <person name="Hensen N."/>
            <person name="Bonometti L."/>
            <person name="Westerberg I."/>
            <person name="Brannstrom I.O."/>
            <person name="Guillou S."/>
            <person name="Cros-Aarteil S."/>
            <person name="Calhoun S."/>
            <person name="Haridas S."/>
            <person name="Kuo A."/>
            <person name="Mondo S."/>
            <person name="Pangilinan J."/>
            <person name="Riley R."/>
            <person name="Labutti K."/>
            <person name="Andreopoulos B."/>
            <person name="Lipzen A."/>
            <person name="Chen C."/>
            <person name="Yanf M."/>
            <person name="Daum C."/>
            <person name="Ng V."/>
            <person name="Clum A."/>
            <person name="Steindorff A."/>
            <person name="Ohm R."/>
            <person name="Martin F."/>
            <person name="Silar P."/>
            <person name="Natvig D."/>
            <person name="Lalanne C."/>
            <person name="Gautier V."/>
            <person name="Ament-Velasquez S.L."/>
            <person name="Kruys A."/>
            <person name="Hutchinson M.I."/>
            <person name="Powell A.J."/>
            <person name="Barry K."/>
            <person name="Miller A.N."/>
            <person name="Grigoriev I.V."/>
            <person name="Debuchy R."/>
            <person name="Gladieux P."/>
            <person name="Thoren M.H."/>
            <person name="Johannesson H."/>
        </authorList>
    </citation>
    <scope>NUCLEOTIDE SEQUENCE</scope>
    <source>
        <strain evidence="2">CBS 606.72</strain>
    </source>
</reference>
<proteinExistence type="predicted"/>
<sequence>MATSIYIRKAEVREEQLAGSSPWNRLGSAGRKHGGFGNHHVRVDPMRPPKRPGWSGPGCGLSQPCSPSSPTAKASPLERLVLLPSELPKVNQGLRRTEGGQGANTPAPTHSIAATTIPVRVPAAALAPYRFLFGRFTAACAHLAKAWHSTRARLVACWADCLLWRIATPSSLPAVALSFAPSTQPSRTAGRVRLVCGSCGVLRRS</sequence>
<organism evidence="2 3">
    <name type="scientific">Immersiella caudata</name>
    <dbReference type="NCBI Taxonomy" id="314043"/>
    <lineage>
        <taxon>Eukaryota</taxon>
        <taxon>Fungi</taxon>
        <taxon>Dikarya</taxon>
        <taxon>Ascomycota</taxon>
        <taxon>Pezizomycotina</taxon>
        <taxon>Sordariomycetes</taxon>
        <taxon>Sordariomycetidae</taxon>
        <taxon>Sordariales</taxon>
        <taxon>Lasiosphaeriaceae</taxon>
        <taxon>Immersiella</taxon>
    </lineage>
</organism>
<name>A0AA39WR54_9PEZI</name>
<gene>
    <name evidence="2" type="ORF">B0T14DRAFT_220918</name>
</gene>
<accession>A0AA39WR54</accession>
<dbReference type="AlphaFoldDB" id="A0AA39WR54"/>
<feature type="compositionally biased region" description="Polar residues" evidence="1">
    <location>
        <begin position="63"/>
        <end position="72"/>
    </location>
</feature>
<comment type="caution">
    <text evidence="2">The sequence shown here is derived from an EMBL/GenBank/DDBJ whole genome shotgun (WGS) entry which is preliminary data.</text>
</comment>
<feature type="region of interest" description="Disordered" evidence="1">
    <location>
        <begin position="30"/>
        <end position="73"/>
    </location>
</feature>
<evidence type="ECO:0000313" key="2">
    <source>
        <dbReference type="EMBL" id="KAK0619947.1"/>
    </source>
</evidence>
<dbReference type="EMBL" id="JAULSU010000004">
    <property type="protein sequence ID" value="KAK0619947.1"/>
    <property type="molecule type" value="Genomic_DNA"/>
</dbReference>